<dbReference type="Proteomes" id="UP000267524">
    <property type="component" value="Unassembled WGS sequence"/>
</dbReference>
<dbReference type="AlphaFoldDB" id="A0A3M7LA65"/>
<evidence type="ECO:0000313" key="1">
    <source>
        <dbReference type="EMBL" id="RMZ58432.1"/>
    </source>
</evidence>
<dbReference type="EMBL" id="QWIV01000014">
    <property type="protein sequence ID" value="RMZ58432.1"/>
    <property type="molecule type" value="Genomic_DNA"/>
</dbReference>
<organism evidence="1 2">
    <name type="scientific">Chryseobacterium nematophagum</name>
    <dbReference type="NCBI Taxonomy" id="2305228"/>
    <lineage>
        <taxon>Bacteria</taxon>
        <taxon>Pseudomonadati</taxon>
        <taxon>Bacteroidota</taxon>
        <taxon>Flavobacteriia</taxon>
        <taxon>Flavobacteriales</taxon>
        <taxon>Weeksellaceae</taxon>
        <taxon>Chryseobacterium group</taxon>
        <taxon>Chryseobacterium</taxon>
    </lineage>
</organism>
<comment type="caution">
    <text evidence="1">The sequence shown here is derived from an EMBL/GenBank/DDBJ whole genome shotgun (WGS) entry which is preliminary data.</text>
</comment>
<protein>
    <submittedName>
        <fullName evidence="1">Uncharacterized protein</fullName>
    </submittedName>
</protein>
<gene>
    <name evidence="1" type="ORF">D1632_12480</name>
</gene>
<reference evidence="1 2" key="1">
    <citation type="submission" date="2018-08" db="EMBL/GenBank/DDBJ databases">
        <title>Chryseobacterium nematophagum: a novel matrix digesting pathogen of nematodes.</title>
        <authorList>
            <person name="Page A."/>
            <person name="Roberts M."/>
            <person name="Felix M.-A."/>
            <person name="Weir W."/>
        </authorList>
    </citation>
    <scope>NUCLEOTIDE SEQUENCE [LARGE SCALE GENOMIC DNA]</scope>
    <source>
        <strain evidence="1 2">JUb275</strain>
    </source>
</reference>
<accession>A0A3M7LA65</accession>
<keyword evidence="2" id="KW-1185">Reference proteome</keyword>
<proteinExistence type="predicted"/>
<dbReference type="RefSeq" id="WP_122547584.1">
    <property type="nucleotide sequence ID" value="NZ_QWIV01000014.1"/>
</dbReference>
<evidence type="ECO:0000313" key="2">
    <source>
        <dbReference type="Proteomes" id="UP000267524"/>
    </source>
</evidence>
<sequence length="166" mass="19405">MKLGYFNKEGNLFTKEFKTDEESTIFTQEEQFNLSDNGEILKQNSRIIKDNKIAKRNILKEPNLIGSYKIYAPAISNSNGEEISLGYFITIKSSTKAILSIDAKYSEDYGCEGEYRLANKENMIQAKGRCDQEDLDDFYIKYENGEYFIKSKRFLDQNWQELHKEK</sequence>
<name>A0A3M7LA65_9FLAO</name>